<evidence type="ECO:0000313" key="1">
    <source>
        <dbReference type="EMBL" id="KAG7315730.1"/>
    </source>
</evidence>
<evidence type="ECO:0000313" key="2">
    <source>
        <dbReference type="Proteomes" id="UP000824219"/>
    </source>
</evidence>
<proteinExistence type="predicted"/>
<name>A0A9D3N530_9TELE</name>
<gene>
    <name evidence="1" type="ORF">KOW79_020596</name>
</gene>
<dbReference type="PANTHER" id="PTHR44969">
    <property type="entry name" value="CELL SURFACE A33 ANTIGEN"/>
    <property type="match status" value="1"/>
</dbReference>
<sequence>MLEHSSPQSNNILLSLWWQNTGLNVQPPLHPHAEMVPSNISKFATASSWVIQLTSSITVDIPQSVYELVRGDTAVLPCTFKPQKPDNSIITITWNAHPDSPDDPDIEILSYYYSANSLPTLDIMDDYQPSFIECGRS</sequence>
<accession>A0A9D3N530</accession>
<dbReference type="InterPro" id="IPR042474">
    <property type="entry name" value="A33"/>
</dbReference>
<dbReference type="InterPro" id="IPR013783">
    <property type="entry name" value="Ig-like_fold"/>
</dbReference>
<organism evidence="1 2">
    <name type="scientific">Hemibagrus wyckioides</name>
    <dbReference type="NCBI Taxonomy" id="337641"/>
    <lineage>
        <taxon>Eukaryota</taxon>
        <taxon>Metazoa</taxon>
        <taxon>Chordata</taxon>
        <taxon>Craniata</taxon>
        <taxon>Vertebrata</taxon>
        <taxon>Euteleostomi</taxon>
        <taxon>Actinopterygii</taxon>
        <taxon>Neopterygii</taxon>
        <taxon>Teleostei</taxon>
        <taxon>Ostariophysi</taxon>
        <taxon>Siluriformes</taxon>
        <taxon>Bagridae</taxon>
        <taxon>Hemibagrus</taxon>
    </lineage>
</organism>
<dbReference type="PANTHER" id="PTHR44969:SF1">
    <property type="entry name" value="CELL SURFACE A33 ANTIGEN"/>
    <property type="match status" value="1"/>
</dbReference>
<dbReference type="Proteomes" id="UP000824219">
    <property type="component" value="Linkage Group LG26"/>
</dbReference>
<keyword evidence="2" id="KW-1185">Reference proteome</keyword>
<dbReference type="OrthoDB" id="8825892at2759"/>
<dbReference type="GO" id="GO:0005886">
    <property type="term" value="C:plasma membrane"/>
    <property type="evidence" value="ECO:0007669"/>
    <property type="project" value="InterPro"/>
</dbReference>
<protein>
    <recommendedName>
        <fullName evidence="3">Ig-like domain-containing protein</fullName>
    </recommendedName>
</protein>
<dbReference type="Gene3D" id="2.60.40.10">
    <property type="entry name" value="Immunoglobulins"/>
    <property type="match status" value="1"/>
</dbReference>
<reference evidence="1 2" key="1">
    <citation type="submission" date="2021-06" db="EMBL/GenBank/DDBJ databases">
        <title>Chromosome-level genome assembly of the red-tail catfish (Hemibagrus wyckioides).</title>
        <authorList>
            <person name="Shao F."/>
        </authorList>
    </citation>
    <scope>NUCLEOTIDE SEQUENCE [LARGE SCALE GENOMIC DNA]</scope>
    <source>
        <strain evidence="1">EC202008001</strain>
        <tissue evidence="1">Blood</tissue>
    </source>
</reference>
<dbReference type="AlphaFoldDB" id="A0A9D3N530"/>
<evidence type="ECO:0008006" key="3">
    <source>
        <dbReference type="Google" id="ProtNLM"/>
    </source>
</evidence>
<dbReference type="EMBL" id="JAHKSW010000026">
    <property type="protein sequence ID" value="KAG7315730.1"/>
    <property type="molecule type" value="Genomic_DNA"/>
</dbReference>
<comment type="caution">
    <text evidence="1">The sequence shown here is derived from an EMBL/GenBank/DDBJ whole genome shotgun (WGS) entry which is preliminary data.</text>
</comment>